<dbReference type="AlphaFoldDB" id="A0A0G1QYK1"/>
<dbReference type="STRING" id="1619050.UX20_C0014G0009"/>
<evidence type="ECO:0000313" key="1">
    <source>
        <dbReference type="EMBL" id="KKU13750.1"/>
    </source>
</evidence>
<evidence type="ECO:0000313" key="2">
    <source>
        <dbReference type="Proteomes" id="UP000034911"/>
    </source>
</evidence>
<dbReference type="EMBL" id="LCLH01000014">
    <property type="protein sequence ID" value="KKU13750.1"/>
    <property type="molecule type" value="Genomic_DNA"/>
</dbReference>
<gene>
    <name evidence="1" type="ORF">UX20_C0014G0009</name>
</gene>
<reference evidence="1 2" key="1">
    <citation type="journal article" date="2015" name="Nature">
        <title>rRNA introns, odd ribosomes, and small enigmatic genomes across a large radiation of phyla.</title>
        <authorList>
            <person name="Brown C.T."/>
            <person name="Hug L.A."/>
            <person name="Thomas B.C."/>
            <person name="Sharon I."/>
            <person name="Castelle C.J."/>
            <person name="Singh A."/>
            <person name="Wilkins M.J."/>
            <person name="Williams K.H."/>
            <person name="Banfield J.F."/>
        </authorList>
    </citation>
    <scope>NUCLEOTIDE SEQUENCE [LARGE SCALE GENOMIC DNA]</scope>
</reference>
<organism evidence="1 2">
    <name type="scientific">Candidatus Magasanikbacteria bacterium GW2011_GWC2_45_8</name>
    <dbReference type="NCBI Taxonomy" id="1619050"/>
    <lineage>
        <taxon>Bacteria</taxon>
        <taxon>Candidatus Magasanikiibacteriota</taxon>
    </lineage>
</organism>
<name>A0A0G1QYK1_9BACT</name>
<protein>
    <submittedName>
        <fullName evidence="1">Uncharacterized protein</fullName>
    </submittedName>
</protein>
<dbReference type="Proteomes" id="UP000034911">
    <property type="component" value="Unassembled WGS sequence"/>
</dbReference>
<proteinExistence type="predicted"/>
<sequence length="129" mass="15030">MAKSQLLQVNLIELLEIEDYPDEKKYEIIEKGVDLVQKRVFLRVLNTLSADKKDELLKLLEQEGKPDDRILFLEKYCPNFFEWLEEEIVKVKAEMRVIVAKLKGLEEKVEDWVSDAASRPPTRAQKAVA</sequence>
<comment type="caution">
    <text evidence="1">The sequence shown here is derived from an EMBL/GenBank/DDBJ whole genome shotgun (WGS) entry which is preliminary data.</text>
</comment>
<accession>A0A0G1QYK1</accession>